<reference evidence="2 3" key="1">
    <citation type="submission" date="2020-02" db="EMBL/GenBank/DDBJ databases">
        <authorList>
            <person name="Ferguson B K."/>
        </authorList>
    </citation>
    <scope>NUCLEOTIDE SEQUENCE [LARGE SCALE GENOMIC DNA]</scope>
</reference>
<proteinExistence type="predicted"/>
<sequence>CHLFAATFVTSCVRPTRASYLWTALSVGRPPRLTLRYRAASARQSFASPSESGACSPHPPDPRSHEFVRLDTCSKILTST</sequence>
<dbReference type="Proteomes" id="UP000479000">
    <property type="component" value="Unassembled WGS sequence"/>
</dbReference>
<keyword evidence="3" id="KW-1185">Reference proteome</keyword>
<organism evidence="2 3">
    <name type="scientific">Nesidiocoris tenuis</name>
    <dbReference type="NCBI Taxonomy" id="355587"/>
    <lineage>
        <taxon>Eukaryota</taxon>
        <taxon>Metazoa</taxon>
        <taxon>Ecdysozoa</taxon>
        <taxon>Arthropoda</taxon>
        <taxon>Hexapoda</taxon>
        <taxon>Insecta</taxon>
        <taxon>Pterygota</taxon>
        <taxon>Neoptera</taxon>
        <taxon>Paraneoptera</taxon>
        <taxon>Hemiptera</taxon>
        <taxon>Heteroptera</taxon>
        <taxon>Panheteroptera</taxon>
        <taxon>Cimicomorpha</taxon>
        <taxon>Miridae</taxon>
        <taxon>Dicyphina</taxon>
        <taxon>Nesidiocoris</taxon>
    </lineage>
</organism>
<evidence type="ECO:0000256" key="1">
    <source>
        <dbReference type="SAM" id="MobiDB-lite"/>
    </source>
</evidence>
<dbReference type="AlphaFoldDB" id="A0A6H5HH00"/>
<protein>
    <submittedName>
        <fullName evidence="2">Uncharacterized protein</fullName>
    </submittedName>
</protein>
<feature type="compositionally biased region" description="Polar residues" evidence="1">
    <location>
        <begin position="44"/>
        <end position="53"/>
    </location>
</feature>
<gene>
    <name evidence="2" type="ORF">NTEN_LOCUS20267</name>
</gene>
<feature type="region of interest" description="Disordered" evidence="1">
    <location>
        <begin position="44"/>
        <end position="65"/>
    </location>
</feature>
<accession>A0A6H5HH00</accession>
<evidence type="ECO:0000313" key="3">
    <source>
        <dbReference type="Proteomes" id="UP000479000"/>
    </source>
</evidence>
<name>A0A6H5HH00_9HEMI</name>
<evidence type="ECO:0000313" key="2">
    <source>
        <dbReference type="EMBL" id="CAB0015927.1"/>
    </source>
</evidence>
<feature type="non-terminal residue" evidence="2">
    <location>
        <position position="1"/>
    </location>
</feature>
<dbReference type="EMBL" id="CADCXU010029762">
    <property type="protein sequence ID" value="CAB0015927.1"/>
    <property type="molecule type" value="Genomic_DNA"/>
</dbReference>